<dbReference type="InterPro" id="IPR024060">
    <property type="entry name" value="Ureidoglycolate_lyase_dom_sf"/>
</dbReference>
<evidence type="ECO:0000256" key="3">
    <source>
        <dbReference type="ARBA" id="ARBA00023239"/>
    </source>
</evidence>
<comment type="subunit">
    <text evidence="1">Homodimer.</text>
</comment>
<dbReference type="GO" id="GO:0016829">
    <property type="term" value="F:lyase activity"/>
    <property type="evidence" value="ECO:0007669"/>
    <property type="project" value="UniProtKB-KW"/>
</dbReference>
<dbReference type="InterPro" id="IPR011051">
    <property type="entry name" value="RmlC_Cupin_sf"/>
</dbReference>
<evidence type="ECO:0000256" key="4">
    <source>
        <dbReference type="ARBA" id="ARBA00047684"/>
    </source>
</evidence>
<evidence type="ECO:0000256" key="1">
    <source>
        <dbReference type="ARBA" id="ARBA00011738"/>
    </source>
</evidence>
<keyword evidence="6" id="KW-1185">Reference proteome</keyword>
<comment type="catalytic activity">
    <reaction evidence="4">
        <text>(S)-ureidoglycolate = urea + glyoxylate</text>
        <dbReference type="Rhea" id="RHEA:11304"/>
        <dbReference type="ChEBI" id="CHEBI:16199"/>
        <dbReference type="ChEBI" id="CHEBI:36655"/>
        <dbReference type="ChEBI" id="CHEBI:57296"/>
        <dbReference type="EC" id="4.3.2.3"/>
    </reaction>
</comment>
<name>A0ABY5AN55_9CYAN</name>
<keyword evidence="2" id="KW-0659">Purine metabolism</keyword>
<dbReference type="EMBL" id="CP098611">
    <property type="protein sequence ID" value="USR90216.1"/>
    <property type="molecule type" value="Genomic_DNA"/>
</dbReference>
<sequence>MTPYRELHPEPITVENFAPYGQLITPQDDGKPFDAQEAQLDLNQGQPRFYLMRLQHRGDRFHQITRHSRCTQCLGSLQGQDWFLAVAPPSDGPRPDATRLKAFHIPGTCFVKLHRGTWHAGPYFEAETMDFYNLELTDTNVTDHLSYDYRENEGIEFAIAPTRP</sequence>
<reference evidence="5" key="1">
    <citation type="submission" date="2022-06" db="EMBL/GenBank/DDBJ databases">
        <title>Genome sequence of Phormidium yuhuli AB48 isolated from an industrial photobioreactor environment.</title>
        <authorList>
            <person name="Qiu Y."/>
            <person name="Noonan A.J.C."/>
            <person name="Dofher K."/>
            <person name="Koch M."/>
            <person name="Kieft B."/>
            <person name="Lin X."/>
            <person name="Ziels R.M."/>
            <person name="Hallam S.J."/>
        </authorList>
    </citation>
    <scope>NUCLEOTIDE SEQUENCE</scope>
    <source>
        <strain evidence="5">AB48</strain>
    </source>
</reference>
<dbReference type="Gene3D" id="2.60.120.480">
    <property type="entry name" value="Ureidoglycolate hydrolase"/>
    <property type="match status" value="1"/>
</dbReference>
<evidence type="ECO:0000313" key="5">
    <source>
        <dbReference type="EMBL" id="USR90216.1"/>
    </source>
</evidence>
<keyword evidence="3 5" id="KW-0456">Lyase</keyword>
<dbReference type="RefSeq" id="WP_252662127.1">
    <property type="nucleotide sequence ID" value="NZ_CP098611.1"/>
</dbReference>
<evidence type="ECO:0000256" key="2">
    <source>
        <dbReference type="ARBA" id="ARBA00022631"/>
    </source>
</evidence>
<gene>
    <name evidence="5" type="ORF">NEA10_15370</name>
</gene>
<dbReference type="PANTHER" id="PTHR35721">
    <property type="entry name" value="UREIDOGLYCOLATE HYDROLASE"/>
    <property type="match status" value="1"/>
</dbReference>
<accession>A0ABY5AN55</accession>
<evidence type="ECO:0000313" key="6">
    <source>
        <dbReference type="Proteomes" id="UP001056708"/>
    </source>
</evidence>
<dbReference type="Proteomes" id="UP001056708">
    <property type="component" value="Chromosome"/>
</dbReference>
<protein>
    <submittedName>
        <fullName evidence="5">Ureidoglycolate lyase</fullName>
    </submittedName>
</protein>
<dbReference type="SUPFAM" id="SSF51182">
    <property type="entry name" value="RmlC-like cupins"/>
    <property type="match status" value="1"/>
</dbReference>
<organism evidence="5 6">
    <name type="scientific">Phormidium yuhuli AB48</name>
    <dbReference type="NCBI Taxonomy" id="2940671"/>
    <lineage>
        <taxon>Bacteria</taxon>
        <taxon>Bacillati</taxon>
        <taxon>Cyanobacteriota</taxon>
        <taxon>Cyanophyceae</taxon>
        <taxon>Oscillatoriophycideae</taxon>
        <taxon>Oscillatoriales</taxon>
        <taxon>Oscillatoriaceae</taxon>
        <taxon>Phormidium</taxon>
        <taxon>Phormidium yuhuli</taxon>
    </lineage>
</organism>
<dbReference type="InterPro" id="IPR007247">
    <property type="entry name" value="Ureidogly_lyase"/>
</dbReference>
<proteinExistence type="predicted"/>
<dbReference type="PANTHER" id="PTHR35721:SF1">
    <property type="entry name" value="UREIDOGLYCOLATE HYDROLASE"/>
    <property type="match status" value="1"/>
</dbReference>
<dbReference type="Pfam" id="PF04115">
    <property type="entry name" value="Ureidogly_lyase"/>
    <property type="match status" value="1"/>
</dbReference>